<proteinExistence type="predicted"/>
<dbReference type="EMBL" id="VSSQ01075736">
    <property type="protein sequence ID" value="MPN26267.1"/>
    <property type="molecule type" value="Genomic_DNA"/>
</dbReference>
<dbReference type="SUPFAM" id="SSF53850">
    <property type="entry name" value="Periplasmic binding protein-like II"/>
    <property type="match status" value="1"/>
</dbReference>
<dbReference type="Gene3D" id="3.40.190.10">
    <property type="entry name" value="Periplasmic binding protein-like II"/>
    <property type="match status" value="2"/>
</dbReference>
<gene>
    <name evidence="1" type="ORF">SDC9_173691</name>
</gene>
<evidence type="ECO:0000313" key="1">
    <source>
        <dbReference type="EMBL" id="MPN26267.1"/>
    </source>
</evidence>
<sequence length="126" mass="13602">MLKAPEDFKGLKVGVQKGTIQEEIADTQFPDSEKVAISKIPNLIMELQSGKIDGIILAEVVAKSYAEANESIAVNNLDLGSEGGVALAINKNQEDLLSQINSTLETIIEDKTLEKYIIEATELSAQ</sequence>
<organism evidence="1">
    <name type="scientific">bioreactor metagenome</name>
    <dbReference type="NCBI Taxonomy" id="1076179"/>
    <lineage>
        <taxon>unclassified sequences</taxon>
        <taxon>metagenomes</taxon>
        <taxon>ecological metagenomes</taxon>
    </lineage>
</organism>
<protein>
    <submittedName>
        <fullName evidence="1">Uncharacterized protein</fullName>
    </submittedName>
</protein>
<dbReference type="PANTHER" id="PTHR35936">
    <property type="entry name" value="MEMBRANE-BOUND LYTIC MUREIN TRANSGLYCOSYLASE F"/>
    <property type="match status" value="1"/>
</dbReference>
<dbReference type="PANTHER" id="PTHR35936:SF17">
    <property type="entry name" value="ARGININE-BINDING EXTRACELLULAR PROTEIN ARTP"/>
    <property type="match status" value="1"/>
</dbReference>
<comment type="caution">
    <text evidence="1">The sequence shown here is derived from an EMBL/GenBank/DDBJ whole genome shotgun (WGS) entry which is preliminary data.</text>
</comment>
<dbReference type="AlphaFoldDB" id="A0A645GH52"/>
<accession>A0A645GH52</accession>
<name>A0A645GH52_9ZZZZ</name>
<reference evidence="1" key="1">
    <citation type="submission" date="2019-08" db="EMBL/GenBank/DDBJ databases">
        <authorList>
            <person name="Kucharzyk K."/>
            <person name="Murdoch R.W."/>
            <person name="Higgins S."/>
            <person name="Loffler F."/>
        </authorList>
    </citation>
    <scope>NUCLEOTIDE SEQUENCE</scope>
</reference>